<gene>
    <name evidence="1" type="ORF">FHS82_002955</name>
</gene>
<reference evidence="1 2" key="1">
    <citation type="submission" date="2020-03" db="EMBL/GenBank/DDBJ databases">
        <title>Genomic Encyclopedia of Type Strains, Phase IV (KMG-IV): sequencing the most valuable type-strain genomes for metagenomic binning, comparative biology and taxonomic classification.</title>
        <authorList>
            <person name="Goeker M."/>
        </authorList>
    </citation>
    <scope>NUCLEOTIDE SEQUENCE [LARGE SCALE GENOMIC DNA]</scope>
    <source>
        <strain evidence="1 2">DSM 103870</strain>
    </source>
</reference>
<organism evidence="1 2">
    <name type="scientific">Pseudochelatococcus lubricantis</name>
    <dbReference type="NCBI Taxonomy" id="1538102"/>
    <lineage>
        <taxon>Bacteria</taxon>
        <taxon>Pseudomonadati</taxon>
        <taxon>Pseudomonadota</taxon>
        <taxon>Alphaproteobacteria</taxon>
        <taxon>Hyphomicrobiales</taxon>
        <taxon>Chelatococcaceae</taxon>
        <taxon>Pseudochelatococcus</taxon>
    </lineage>
</organism>
<comment type="caution">
    <text evidence="1">The sequence shown here is derived from an EMBL/GenBank/DDBJ whole genome shotgun (WGS) entry which is preliminary data.</text>
</comment>
<keyword evidence="2" id="KW-1185">Reference proteome</keyword>
<evidence type="ECO:0000313" key="2">
    <source>
        <dbReference type="Proteomes" id="UP001429580"/>
    </source>
</evidence>
<protein>
    <submittedName>
        <fullName evidence="1">Uncharacterized protein</fullName>
    </submittedName>
</protein>
<dbReference type="Proteomes" id="UP001429580">
    <property type="component" value="Unassembled WGS sequence"/>
</dbReference>
<accession>A0ABX0V4C3</accession>
<sequence>MSAMPEAAALPDLAGRLPLLPERRSAGAHVADLAARGTTIRQERLSGIHNPWGLADAITDPWAFLDLCESAPVVATAQSLLGPDILLWDSELYLDGAHYCSFLREDREGRYWPATPLAGAVILVAFEDRETAIEAIDIAAIGRGTVPQLAARGAGRPLYVIRVMPATSHYDRDPRSPANRCCMEEQVLINYTNRPLWLLAGENRGGSDLVRGFSMTVPVWIEAVAPAA</sequence>
<proteinExistence type="predicted"/>
<evidence type="ECO:0000313" key="1">
    <source>
        <dbReference type="EMBL" id="NIJ59100.1"/>
    </source>
</evidence>
<dbReference type="EMBL" id="JAASQI010000007">
    <property type="protein sequence ID" value="NIJ59100.1"/>
    <property type="molecule type" value="Genomic_DNA"/>
</dbReference>
<name>A0ABX0V4C3_9HYPH</name>